<evidence type="ECO:0000313" key="1">
    <source>
        <dbReference type="EMBL" id="AIE61145.1"/>
    </source>
</evidence>
<dbReference type="Proteomes" id="UP000027602">
    <property type="component" value="Chromosome"/>
</dbReference>
<dbReference type="KEGG" id="bmet:BMMGA3_13920"/>
<dbReference type="eggNOG" id="ENOG502ZHA0">
    <property type="taxonomic scope" value="Bacteria"/>
</dbReference>
<organism evidence="1 2">
    <name type="scientific">Bacillus methanolicus (strain MGA3 / ATCC 53907)</name>
    <dbReference type="NCBI Taxonomy" id="796606"/>
    <lineage>
        <taxon>Bacteria</taxon>
        <taxon>Bacillati</taxon>
        <taxon>Bacillota</taxon>
        <taxon>Bacilli</taxon>
        <taxon>Bacillales</taxon>
        <taxon>Bacillaceae</taxon>
        <taxon>Bacillus</taxon>
    </lineage>
</organism>
<dbReference type="AlphaFoldDB" id="I3DTS2"/>
<sequence>MEQKPIHYDGSVQLEQTASIESTENDLFEITDEMRKNIGRNPYSYVNNQ</sequence>
<protein>
    <submittedName>
        <fullName evidence="1">Uncharacterized protein</fullName>
    </submittedName>
</protein>
<keyword evidence="2" id="KW-1185">Reference proteome</keyword>
<name>I3DTS2_BACMM</name>
<evidence type="ECO:0000313" key="2">
    <source>
        <dbReference type="Proteomes" id="UP000027602"/>
    </source>
</evidence>
<dbReference type="HOGENOM" id="CLU_215689_0_0_9"/>
<dbReference type="EMBL" id="CP007739">
    <property type="protein sequence ID" value="AIE61145.1"/>
    <property type="molecule type" value="Genomic_DNA"/>
</dbReference>
<reference evidence="1 2" key="1">
    <citation type="journal article" date="2015" name="BMC Genomics">
        <title>Transcriptome analysis of thermophilic methylotrophic Bacillus methanolicus MGA3 using RNA-sequencing provides detailed insights into its previously uncharted transcriptional landscape.</title>
        <authorList>
            <person name="Irla M."/>
            <person name="Neshat A."/>
            <person name="Brautaset T."/>
            <person name="Ruckert C."/>
            <person name="Kalinowski J."/>
            <person name="Wendisch V.F."/>
        </authorList>
    </citation>
    <scope>NUCLEOTIDE SEQUENCE [LARGE SCALE GENOMIC DNA]</scope>
    <source>
        <strain evidence="2">MGA3 / ATCC 53907</strain>
    </source>
</reference>
<accession>I3DTS2</accession>
<gene>
    <name evidence="1" type="ORF">BMMGA3_13920</name>
</gene>
<proteinExistence type="predicted"/>
<dbReference type="RefSeq" id="WP_003349782.1">
    <property type="nucleotide sequence ID" value="NZ_ADWW01000009.1"/>
</dbReference>